<keyword evidence="4" id="KW-0547">Nucleotide-binding</keyword>
<name>A0A8K0DZR0_9ROSA</name>
<feature type="region of interest" description="Disordered" evidence="14">
    <location>
        <begin position="217"/>
        <end position="531"/>
    </location>
</feature>
<feature type="compositionally biased region" description="Low complexity" evidence="14">
    <location>
        <begin position="267"/>
        <end position="279"/>
    </location>
</feature>
<comment type="caution">
    <text evidence="15">The sequence shown here is derived from an EMBL/GenBank/DDBJ whole genome shotgun (WGS) entry which is preliminary data.</text>
</comment>
<dbReference type="AlphaFoldDB" id="A0A8K0DZR0"/>
<feature type="compositionally biased region" description="Basic and acidic residues" evidence="14">
    <location>
        <begin position="494"/>
        <end position="503"/>
    </location>
</feature>
<dbReference type="PRINTS" id="PR00449">
    <property type="entry name" value="RASTRNSFRMNG"/>
</dbReference>
<dbReference type="Gene3D" id="3.40.50.300">
    <property type="entry name" value="P-loop containing nucleotide triphosphate hydrolases"/>
    <property type="match status" value="1"/>
</dbReference>
<organism evidence="15 16">
    <name type="scientific">Rhamnella rubrinervis</name>
    <dbReference type="NCBI Taxonomy" id="2594499"/>
    <lineage>
        <taxon>Eukaryota</taxon>
        <taxon>Viridiplantae</taxon>
        <taxon>Streptophyta</taxon>
        <taxon>Embryophyta</taxon>
        <taxon>Tracheophyta</taxon>
        <taxon>Spermatophyta</taxon>
        <taxon>Magnoliopsida</taxon>
        <taxon>eudicotyledons</taxon>
        <taxon>Gunneridae</taxon>
        <taxon>Pentapetalae</taxon>
        <taxon>rosids</taxon>
        <taxon>fabids</taxon>
        <taxon>Rosales</taxon>
        <taxon>Rhamnaceae</taxon>
        <taxon>rhamnoid group</taxon>
        <taxon>Rhamneae</taxon>
        <taxon>Rhamnella</taxon>
    </lineage>
</organism>
<evidence type="ECO:0000256" key="11">
    <source>
        <dbReference type="ARBA" id="ARBA00023289"/>
    </source>
</evidence>
<comment type="similarity">
    <text evidence="2">Belongs to the small GTPase superfamily. Rab family.</text>
</comment>
<keyword evidence="16" id="KW-1185">Reference proteome</keyword>
<keyword evidence="5" id="KW-1133">Transmembrane helix</keyword>
<dbReference type="SMART" id="SM00174">
    <property type="entry name" value="RHO"/>
    <property type="match status" value="1"/>
</dbReference>
<feature type="compositionally biased region" description="Basic and acidic residues" evidence="14">
    <location>
        <begin position="461"/>
        <end position="486"/>
    </location>
</feature>
<dbReference type="InterPro" id="IPR001806">
    <property type="entry name" value="Small_GTPase"/>
</dbReference>
<dbReference type="EMBL" id="VOIH02000009">
    <property type="protein sequence ID" value="KAF3437189.1"/>
    <property type="molecule type" value="Genomic_DNA"/>
</dbReference>
<accession>A0A8K0DZR0</accession>
<protein>
    <recommendedName>
        <fullName evidence="17">Golgin candidate 2</fullName>
    </recommendedName>
</protein>
<keyword evidence="10" id="KW-0449">Lipoprotein</keyword>
<evidence type="ECO:0000256" key="3">
    <source>
        <dbReference type="ARBA" id="ARBA00022692"/>
    </source>
</evidence>
<dbReference type="SUPFAM" id="SSF52540">
    <property type="entry name" value="P-loop containing nucleoside triphosphate hydrolases"/>
    <property type="match status" value="1"/>
</dbReference>
<evidence type="ECO:0000256" key="5">
    <source>
        <dbReference type="ARBA" id="ARBA00022989"/>
    </source>
</evidence>
<dbReference type="InterPro" id="IPR005225">
    <property type="entry name" value="Small_GTP-bd"/>
</dbReference>
<dbReference type="PANTHER" id="PTHR13815:SF5">
    <property type="entry name" value="GOLGIN CANDIDATE 2"/>
    <property type="match status" value="1"/>
</dbReference>
<evidence type="ECO:0000256" key="12">
    <source>
        <dbReference type="ARBA" id="ARBA00037868"/>
    </source>
</evidence>
<evidence type="ECO:0000256" key="13">
    <source>
        <dbReference type="SAM" id="Coils"/>
    </source>
</evidence>
<feature type="compositionally biased region" description="Polar residues" evidence="14">
    <location>
        <begin position="442"/>
        <end position="455"/>
    </location>
</feature>
<comment type="subcellular location">
    <subcellularLocation>
        <location evidence="12">Endomembrane system</location>
        <topology evidence="12">Lipid-anchor</topology>
    </subcellularLocation>
    <subcellularLocation>
        <location evidence="1">Golgi apparatus membrane</location>
    </subcellularLocation>
</comment>
<evidence type="ECO:0000256" key="7">
    <source>
        <dbReference type="ARBA" id="ARBA00023054"/>
    </source>
</evidence>
<dbReference type="Pfam" id="PF00071">
    <property type="entry name" value="Ras"/>
    <property type="match status" value="1"/>
</dbReference>
<dbReference type="FunFam" id="3.40.50.300:FF:000274">
    <property type="entry name" value="ras-related protein RABA5a"/>
    <property type="match status" value="1"/>
</dbReference>
<evidence type="ECO:0000313" key="15">
    <source>
        <dbReference type="EMBL" id="KAF3437189.1"/>
    </source>
</evidence>
<dbReference type="GO" id="GO:0000139">
    <property type="term" value="C:Golgi membrane"/>
    <property type="evidence" value="ECO:0007669"/>
    <property type="project" value="UniProtKB-SubCell"/>
</dbReference>
<feature type="compositionally biased region" description="Polar residues" evidence="14">
    <location>
        <begin position="391"/>
        <end position="404"/>
    </location>
</feature>
<evidence type="ECO:0000256" key="6">
    <source>
        <dbReference type="ARBA" id="ARBA00023034"/>
    </source>
</evidence>
<evidence type="ECO:0000256" key="2">
    <source>
        <dbReference type="ARBA" id="ARBA00006270"/>
    </source>
</evidence>
<dbReference type="SMART" id="SM00176">
    <property type="entry name" value="RAN"/>
    <property type="match status" value="1"/>
</dbReference>
<dbReference type="PROSITE" id="PS51420">
    <property type="entry name" value="RHO"/>
    <property type="match status" value="1"/>
</dbReference>
<dbReference type="Pfam" id="PF09787">
    <property type="entry name" value="Golgin_A5"/>
    <property type="match status" value="1"/>
</dbReference>
<dbReference type="GO" id="GO:0031985">
    <property type="term" value="C:Golgi cisterna"/>
    <property type="evidence" value="ECO:0007669"/>
    <property type="project" value="TreeGrafter"/>
</dbReference>
<evidence type="ECO:0000256" key="1">
    <source>
        <dbReference type="ARBA" id="ARBA00004394"/>
    </source>
</evidence>
<sequence>MEDSFDEECDYLFKSVMIGDSAVGKSNLLSRFSRNEFRLDSKPTIGVEFAYRNIKVGDKLIKAQIWDTAGQERFRAITSSYYRGALGALLVYDITRKATFENVKKWLRELRDFGSSDMVVVLVGNKCDLGHSREVGEEEGRDFAEEEGLCFMETSALENVNVEEAFLHMVNKIHQVSTQKSLEAKLSNETTTKSLHAAKQIVHIDHEIDHQAAESLKKNERPHADNLNLDDTQTKNGGTVSLKDQLKKKTQENNDYHGKLRSDPSINVRNGSTNRNGGNNRDKEIVGTAKPSSKPKATLTDSDWTQLLSTPSTPTTSAAVNRGNGAPGIRGLRKGGRKQGIVGSNSSLSEIKWNQSGNSVSKSARRAGVVEGNKLNGKSSDGDESGFSDSARISSNVDLQSDSNLEGRELGSKEAGMRPVVKPKEKDNEETGGAFDFKGSPQAVTDTHTPETMSVSGKVDGVSDMKKKMGNVRDRLRSTVMRKKESNAASRSSTSDDLKRDFSMSDGSFDSDSDSGSTSDSEVEREREERRRRREKILAEKAAEKALEVIKERENMVARLEGEKQSLEKILEEQVKQQAQEASKLQVTMMETMEAVELEKQKHNNTRMEVLARLAKLETANADLARSFATVQWNLEVEVNQVTELRQQIELKEVKHDELRRKISNTRHAGTSFKNLAASKGVELEREMLEAEYSFIIDKIGRLHAEAKNLEANIELTRKEMEEPTEVEIELKRRLGQMTDHLIQKQAQVEALSSEKATVLFRIEAISRLLEENKSATDLSSTSSRDLESGTWELSDSKLRPMLQDKIRSSRKHLRSLVQQLDAIFLVGQVFLRRNSTAKLWSLVYLVCLHFWVIYILMSHSQPSGEAKSGAVFSLENINNTSGV</sequence>
<keyword evidence="9" id="KW-0472">Membrane</keyword>
<dbReference type="InterPro" id="IPR027417">
    <property type="entry name" value="P-loop_NTPase"/>
</dbReference>
<dbReference type="SMART" id="SM00173">
    <property type="entry name" value="RAS"/>
    <property type="match status" value="1"/>
</dbReference>
<evidence type="ECO:0008006" key="17">
    <source>
        <dbReference type="Google" id="ProtNLM"/>
    </source>
</evidence>
<feature type="compositionally biased region" description="Polar residues" evidence="14">
    <location>
        <begin position="299"/>
        <end position="308"/>
    </location>
</feature>
<reference evidence="15" key="1">
    <citation type="submission" date="2020-03" db="EMBL/GenBank/DDBJ databases">
        <title>A high-quality chromosome-level genome assembly of a woody plant with both climbing and erect habits, Rhamnella rubrinervis.</title>
        <authorList>
            <person name="Lu Z."/>
            <person name="Yang Y."/>
            <person name="Zhu X."/>
            <person name="Sun Y."/>
        </authorList>
    </citation>
    <scope>NUCLEOTIDE SEQUENCE</scope>
    <source>
        <strain evidence="15">BYM</strain>
        <tissue evidence="15">Leaf</tissue>
    </source>
</reference>
<evidence type="ECO:0000256" key="10">
    <source>
        <dbReference type="ARBA" id="ARBA00023288"/>
    </source>
</evidence>
<feature type="compositionally biased region" description="Basic and acidic residues" evidence="14">
    <location>
        <begin position="405"/>
        <end position="429"/>
    </location>
</feature>
<evidence type="ECO:0000256" key="14">
    <source>
        <dbReference type="SAM" id="MobiDB-lite"/>
    </source>
</evidence>
<evidence type="ECO:0000256" key="4">
    <source>
        <dbReference type="ARBA" id="ARBA00022741"/>
    </source>
</evidence>
<dbReference type="GO" id="GO:0005525">
    <property type="term" value="F:GTP binding"/>
    <property type="evidence" value="ECO:0007669"/>
    <property type="project" value="UniProtKB-KW"/>
</dbReference>
<keyword evidence="3" id="KW-0812">Transmembrane</keyword>
<feature type="compositionally biased region" description="Basic and acidic residues" evidence="14">
    <location>
        <begin position="244"/>
        <end position="262"/>
    </location>
</feature>
<keyword evidence="7 13" id="KW-0175">Coiled coil</keyword>
<evidence type="ECO:0000256" key="8">
    <source>
        <dbReference type="ARBA" id="ARBA00023134"/>
    </source>
</evidence>
<keyword evidence="6" id="KW-0333">Golgi apparatus</keyword>
<proteinExistence type="inferred from homology"/>
<feature type="compositionally biased region" description="Low complexity" evidence="14">
    <location>
        <begin position="504"/>
        <end position="520"/>
    </location>
</feature>
<keyword evidence="11" id="KW-0636">Prenylation</keyword>
<gene>
    <name evidence="15" type="ORF">FNV43_RR19942</name>
</gene>
<feature type="compositionally biased region" description="Polar residues" evidence="14">
    <location>
        <begin position="229"/>
        <end position="239"/>
    </location>
</feature>
<dbReference type="PROSITE" id="PS51419">
    <property type="entry name" value="RAB"/>
    <property type="match status" value="1"/>
</dbReference>
<dbReference type="GO" id="GO:0000301">
    <property type="term" value="P:retrograde transport, vesicle recycling within Golgi"/>
    <property type="evidence" value="ECO:0007669"/>
    <property type="project" value="TreeGrafter"/>
</dbReference>
<dbReference type="PANTHER" id="PTHR13815">
    <property type="entry name" value="GOLGIN-84"/>
    <property type="match status" value="1"/>
</dbReference>
<dbReference type="CDD" id="cd01868">
    <property type="entry name" value="Rab11_like"/>
    <property type="match status" value="1"/>
</dbReference>
<dbReference type="Proteomes" id="UP000796880">
    <property type="component" value="Unassembled WGS sequence"/>
</dbReference>
<evidence type="ECO:0000313" key="16">
    <source>
        <dbReference type="Proteomes" id="UP000796880"/>
    </source>
</evidence>
<dbReference type="SMART" id="SM00175">
    <property type="entry name" value="RAB"/>
    <property type="match status" value="1"/>
</dbReference>
<dbReference type="InterPro" id="IPR019177">
    <property type="entry name" value="Golgin_subfamily_A_member_5"/>
</dbReference>
<dbReference type="OrthoDB" id="248903at2759"/>
<evidence type="ECO:0000256" key="9">
    <source>
        <dbReference type="ARBA" id="ARBA00023136"/>
    </source>
</evidence>
<feature type="compositionally biased region" description="Polar residues" evidence="14">
    <location>
        <begin position="342"/>
        <end position="362"/>
    </location>
</feature>
<dbReference type="PROSITE" id="PS51421">
    <property type="entry name" value="RAS"/>
    <property type="match status" value="1"/>
</dbReference>
<dbReference type="GO" id="GO:0007030">
    <property type="term" value="P:Golgi organization"/>
    <property type="evidence" value="ECO:0007669"/>
    <property type="project" value="InterPro"/>
</dbReference>
<feature type="coiled-coil region" evidence="13">
    <location>
        <begin position="635"/>
        <end position="662"/>
    </location>
</feature>
<dbReference type="GO" id="GO:0003924">
    <property type="term" value="F:GTPase activity"/>
    <property type="evidence" value="ECO:0007669"/>
    <property type="project" value="InterPro"/>
</dbReference>
<dbReference type="NCBIfam" id="TIGR00231">
    <property type="entry name" value="small_GTP"/>
    <property type="match status" value="1"/>
</dbReference>
<keyword evidence="8" id="KW-0342">GTP-binding</keyword>